<evidence type="ECO:0000313" key="2">
    <source>
        <dbReference type="EMBL" id="KAG5677814.1"/>
    </source>
</evidence>
<comment type="caution">
    <text evidence="2">The sequence shown here is derived from an EMBL/GenBank/DDBJ whole genome shotgun (WGS) entry which is preliminary data.</text>
</comment>
<proteinExistence type="predicted"/>
<organism evidence="2 3">
    <name type="scientific">Polypedilum vanderplanki</name>
    <name type="common">Sleeping chironomid midge</name>
    <dbReference type="NCBI Taxonomy" id="319348"/>
    <lineage>
        <taxon>Eukaryota</taxon>
        <taxon>Metazoa</taxon>
        <taxon>Ecdysozoa</taxon>
        <taxon>Arthropoda</taxon>
        <taxon>Hexapoda</taxon>
        <taxon>Insecta</taxon>
        <taxon>Pterygota</taxon>
        <taxon>Neoptera</taxon>
        <taxon>Endopterygota</taxon>
        <taxon>Diptera</taxon>
        <taxon>Nematocera</taxon>
        <taxon>Chironomoidea</taxon>
        <taxon>Chironomidae</taxon>
        <taxon>Chironominae</taxon>
        <taxon>Polypedilum</taxon>
        <taxon>Polypedilum</taxon>
    </lineage>
</organism>
<feature type="compositionally biased region" description="Low complexity" evidence="1">
    <location>
        <begin position="45"/>
        <end position="62"/>
    </location>
</feature>
<name>A0A9J6C841_POLVA</name>
<protein>
    <submittedName>
        <fullName evidence="2">Uncharacterized protein</fullName>
    </submittedName>
</protein>
<keyword evidence="3" id="KW-1185">Reference proteome</keyword>
<accession>A0A9J6C841</accession>
<dbReference type="AlphaFoldDB" id="A0A9J6C841"/>
<sequence length="188" mass="21739">MEETNLSQESITEKVYGLEIKSSESDIQCTSSQIIETIKETVSIECESSSSEESISSDSTTTIEEENVVIEQPQKRKRKRKRKRKKMITTAYEPEEPFTKRYKNFSLDLEMVKKPKLHIKFDDNGNIDEKLSKFNYKPRIIKALEVNLPIHEKTVKRTESCETVQIESHILEESVISLKPRIIKAIGT</sequence>
<dbReference type="OrthoDB" id="10604003at2759"/>
<reference evidence="2" key="1">
    <citation type="submission" date="2021-03" db="EMBL/GenBank/DDBJ databases">
        <title>Chromosome level genome of the anhydrobiotic midge Polypedilum vanderplanki.</title>
        <authorList>
            <person name="Yoshida Y."/>
            <person name="Kikawada T."/>
            <person name="Gusev O."/>
        </authorList>
    </citation>
    <scope>NUCLEOTIDE SEQUENCE</scope>
    <source>
        <strain evidence="2">NIAS01</strain>
        <tissue evidence="2">Whole body or cell culture</tissue>
    </source>
</reference>
<gene>
    <name evidence="2" type="ORF">PVAND_007541</name>
</gene>
<feature type="compositionally biased region" description="Basic residues" evidence="1">
    <location>
        <begin position="75"/>
        <end position="86"/>
    </location>
</feature>
<feature type="region of interest" description="Disordered" evidence="1">
    <location>
        <begin position="45"/>
        <end position="86"/>
    </location>
</feature>
<dbReference type="EMBL" id="JADBJN010000002">
    <property type="protein sequence ID" value="KAG5677814.1"/>
    <property type="molecule type" value="Genomic_DNA"/>
</dbReference>
<evidence type="ECO:0000313" key="3">
    <source>
        <dbReference type="Proteomes" id="UP001107558"/>
    </source>
</evidence>
<dbReference type="Proteomes" id="UP001107558">
    <property type="component" value="Chromosome 2"/>
</dbReference>
<evidence type="ECO:0000256" key="1">
    <source>
        <dbReference type="SAM" id="MobiDB-lite"/>
    </source>
</evidence>